<proteinExistence type="predicted"/>
<comment type="caution">
    <text evidence="1">The sequence shown here is derived from an EMBL/GenBank/DDBJ whole genome shotgun (WGS) entry which is preliminary data.</text>
</comment>
<evidence type="ECO:0000313" key="2">
    <source>
        <dbReference type="Proteomes" id="UP001177212"/>
    </source>
</evidence>
<protein>
    <submittedName>
        <fullName evidence="1">Uncharacterized protein</fullName>
    </submittedName>
</protein>
<gene>
    <name evidence="1" type="ORF">Q8W34_14410</name>
</gene>
<organism evidence="1 2">
    <name type="scientific">Pseudoalteromonas marina</name>
    <dbReference type="NCBI Taxonomy" id="267375"/>
    <lineage>
        <taxon>Bacteria</taxon>
        <taxon>Pseudomonadati</taxon>
        <taxon>Pseudomonadota</taxon>
        <taxon>Gammaproteobacteria</taxon>
        <taxon>Alteromonadales</taxon>
        <taxon>Pseudoalteromonadaceae</taxon>
        <taxon>Pseudoalteromonas</taxon>
    </lineage>
</organism>
<dbReference type="RefSeq" id="WP_305472588.1">
    <property type="nucleotide sequence ID" value="NZ_JAUYVT010000014.1"/>
</dbReference>
<evidence type="ECO:0000313" key="1">
    <source>
        <dbReference type="EMBL" id="MDP2565836.1"/>
    </source>
</evidence>
<name>A0ABT9FH65_9GAMM</name>
<accession>A0ABT9FH65</accession>
<dbReference type="EMBL" id="JAUYVT010000014">
    <property type="protein sequence ID" value="MDP2565836.1"/>
    <property type="molecule type" value="Genomic_DNA"/>
</dbReference>
<keyword evidence="2" id="KW-1185">Reference proteome</keyword>
<dbReference type="Proteomes" id="UP001177212">
    <property type="component" value="Unassembled WGS sequence"/>
</dbReference>
<reference evidence="1" key="1">
    <citation type="submission" date="2023-07" db="EMBL/GenBank/DDBJ databases">
        <title>Genome content predicts the carbon catabolic preferences of heterotrophic bacteria.</title>
        <authorList>
            <person name="Gralka M."/>
        </authorList>
    </citation>
    <scope>NUCLEOTIDE SEQUENCE</scope>
    <source>
        <strain evidence="1">4G09</strain>
    </source>
</reference>
<sequence>MSCRKSALSVANRVLKEHTESMEVDGGKYEQMRSLLATMRVLCDEECIDFESLIWSSGSEYDNMPSQVEV</sequence>